<dbReference type="EMBL" id="JAGKQH010000014">
    <property type="protein sequence ID" value="KAG6581490.1"/>
    <property type="molecule type" value="Genomic_DNA"/>
</dbReference>
<dbReference type="PROSITE" id="PS51387">
    <property type="entry name" value="FAD_PCMH"/>
    <property type="match status" value="1"/>
</dbReference>
<organism evidence="2 3">
    <name type="scientific">Cucurbita argyrosperma subsp. sororia</name>
    <dbReference type="NCBI Taxonomy" id="37648"/>
    <lineage>
        <taxon>Eukaryota</taxon>
        <taxon>Viridiplantae</taxon>
        <taxon>Streptophyta</taxon>
        <taxon>Embryophyta</taxon>
        <taxon>Tracheophyta</taxon>
        <taxon>Spermatophyta</taxon>
        <taxon>Magnoliopsida</taxon>
        <taxon>eudicotyledons</taxon>
        <taxon>Gunneridae</taxon>
        <taxon>Pentapetalae</taxon>
        <taxon>rosids</taxon>
        <taxon>fabids</taxon>
        <taxon>Cucurbitales</taxon>
        <taxon>Cucurbitaceae</taxon>
        <taxon>Cucurbiteae</taxon>
        <taxon>Cucurbita</taxon>
    </lineage>
</organism>
<evidence type="ECO:0000259" key="1">
    <source>
        <dbReference type="PROSITE" id="PS51387"/>
    </source>
</evidence>
<feature type="non-terminal residue" evidence="2">
    <location>
        <position position="1"/>
    </location>
</feature>
<accession>A0AAV6MH17</accession>
<dbReference type="InterPro" id="IPR016166">
    <property type="entry name" value="FAD-bd_PCMH"/>
</dbReference>
<name>A0AAV6MH17_9ROSI</name>
<gene>
    <name evidence="2" type="ORF">SDJN03_21492</name>
</gene>
<keyword evidence="3" id="KW-1185">Reference proteome</keyword>
<evidence type="ECO:0000313" key="3">
    <source>
        <dbReference type="Proteomes" id="UP000685013"/>
    </source>
</evidence>
<proteinExistence type="predicted"/>
<protein>
    <submittedName>
        <fullName evidence="2">Berberine bridge enzyme-like 14</fullName>
    </submittedName>
</protein>
<reference evidence="2 3" key="1">
    <citation type="journal article" date="2021" name="Hortic Res">
        <title>The domestication of Cucurbita argyrosperma as revealed by the genome of its wild relative.</title>
        <authorList>
            <person name="Barrera-Redondo J."/>
            <person name="Sanchez-de la Vega G."/>
            <person name="Aguirre-Liguori J.A."/>
            <person name="Castellanos-Morales G."/>
            <person name="Gutierrez-Guerrero Y.T."/>
            <person name="Aguirre-Dugua X."/>
            <person name="Aguirre-Planter E."/>
            <person name="Tenaillon M.I."/>
            <person name="Lira-Saade R."/>
            <person name="Eguiarte L.E."/>
        </authorList>
    </citation>
    <scope>NUCLEOTIDE SEQUENCE [LARGE SCALE GENOMIC DNA]</scope>
    <source>
        <strain evidence="2">JBR-2021</strain>
    </source>
</reference>
<comment type="caution">
    <text evidence="2">The sequence shown here is derived from an EMBL/GenBank/DDBJ whole genome shotgun (WGS) entry which is preliminary data.</text>
</comment>
<dbReference type="Proteomes" id="UP000685013">
    <property type="component" value="Chromosome 14"/>
</dbReference>
<evidence type="ECO:0000313" key="2">
    <source>
        <dbReference type="EMBL" id="KAG6581490.1"/>
    </source>
</evidence>
<dbReference type="GO" id="GO:0071949">
    <property type="term" value="F:FAD binding"/>
    <property type="evidence" value="ECO:0007669"/>
    <property type="project" value="InterPro"/>
</dbReference>
<dbReference type="PANTHER" id="PTHR32448">
    <property type="entry name" value="OS08G0158400 PROTEIN"/>
    <property type="match status" value="1"/>
</dbReference>
<feature type="domain" description="FAD-binding PCMH-type" evidence="1">
    <location>
        <begin position="1"/>
        <end position="83"/>
    </location>
</feature>
<dbReference type="AlphaFoldDB" id="A0AAV6MH17"/>
<sequence>MDSQLGFCPTVGVGGHLSGAGYGNLMRKFGVSVDNVVDALIVDANGRVLDRESMGEDLFWAIRGGGGASFGVIVSWKFKLVPLPETVSVFRIEKTMEEGGVDMLYKWQEVADKMDEGSAQKLFSLMSETLPELGVKAEDCIETSWIESVLFWSNYRIGTPQCLARKATQLRKILEEEIRLYVQEPISKAELEGMMRKRMELKRPALTFNPYGGKMSEIAERETPFPHRAGNKYKIQYSVTWKEEGEEAADKYVGLIRELYEYMTPYVSKSPTSTYLNYRDVDLGVNGNGNASYWEASHWGRTYSQGQTLTDWWR</sequence>